<dbReference type="EMBL" id="CP102845">
    <property type="protein sequence ID" value="UVF21696.1"/>
    <property type="molecule type" value="Genomic_DNA"/>
</dbReference>
<organism evidence="2 3">
    <name type="scientific">Microvirga terrae</name>
    <dbReference type="NCBI Taxonomy" id="2740529"/>
    <lineage>
        <taxon>Bacteria</taxon>
        <taxon>Pseudomonadati</taxon>
        <taxon>Pseudomonadota</taxon>
        <taxon>Alphaproteobacteria</taxon>
        <taxon>Hyphomicrobiales</taxon>
        <taxon>Methylobacteriaceae</taxon>
        <taxon>Microvirga</taxon>
    </lineage>
</organism>
<dbReference type="InterPro" id="IPR036237">
    <property type="entry name" value="Xyl_isomerase-like_sf"/>
</dbReference>
<accession>A0ABY5RZH0</accession>
<dbReference type="InterPro" id="IPR050312">
    <property type="entry name" value="IolE/XylAMocC-like"/>
</dbReference>
<evidence type="ECO:0000259" key="1">
    <source>
        <dbReference type="Pfam" id="PF01261"/>
    </source>
</evidence>
<dbReference type="Gene3D" id="3.20.20.150">
    <property type="entry name" value="Divalent-metal-dependent TIM barrel enzymes"/>
    <property type="match status" value="1"/>
</dbReference>
<evidence type="ECO:0000313" key="3">
    <source>
        <dbReference type="Proteomes" id="UP001017257"/>
    </source>
</evidence>
<feature type="domain" description="Xylose isomerase-like TIM barrel" evidence="1">
    <location>
        <begin position="22"/>
        <end position="200"/>
    </location>
</feature>
<reference evidence="2" key="1">
    <citation type="submission" date="2022-08" db="EMBL/GenBank/DDBJ databases">
        <title>Microvirga terrae sp. nov., isolated from soil.</title>
        <authorList>
            <person name="Kim K.H."/>
            <person name="Seo Y.L."/>
            <person name="Kim J.M."/>
            <person name="Lee J.K."/>
            <person name="Han D.M."/>
            <person name="Jeon C.O."/>
        </authorList>
    </citation>
    <scope>NUCLEOTIDE SEQUENCE</scope>
    <source>
        <strain evidence="2">R24</strain>
    </source>
</reference>
<dbReference type="Proteomes" id="UP001017257">
    <property type="component" value="Chromosome"/>
</dbReference>
<name>A0ABY5RZH0_9HYPH</name>
<proteinExistence type="predicted"/>
<protein>
    <submittedName>
        <fullName evidence="2">Sugar phosphate isomerase/epimerase</fullName>
    </submittedName>
</protein>
<dbReference type="SUPFAM" id="SSF51658">
    <property type="entry name" value="Xylose isomerase-like"/>
    <property type="match status" value="1"/>
</dbReference>
<dbReference type="PANTHER" id="PTHR12110">
    <property type="entry name" value="HYDROXYPYRUVATE ISOMERASE"/>
    <property type="match status" value="1"/>
</dbReference>
<dbReference type="RefSeq" id="WP_173950271.1">
    <property type="nucleotide sequence ID" value="NZ_CP102845.1"/>
</dbReference>
<dbReference type="InterPro" id="IPR013022">
    <property type="entry name" value="Xyl_isomerase-like_TIM-brl"/>
</dbReference>
<sequence length="272" mass="30354">MTRFRPGLCSVTFRTLAPRTVVRLAAECGIAGIEWGGDVHVPPGQPDFARHVRRLTEDAGLSVISYGSYIAPPSDDEQAFATVLETAQALGAPNIRIWPGSRNRDSATYSPDERAHAAALIRRMARLADAVSVTLGLEYHPNSLTDERASAQRLMAEIDDPNVFLYWQPRPGLPLDEALDEFRAVGSDTSHVHVFAWDREKTRYPLADQRDYWTEILTNAPATRWPGERFAILEFVRDDSPEQFRADAAVFRQVLEEVQLSEEDKARPPGAA</sequence>
<keyword evidence="3" id="KW-1185">Reference proteome</keyword>
<dbReference type="PANTHER" id="PTHR12110:SF41">
    <property type="entry name" value="INOSOSE DEHYDRATASE"/>
    <property type="match status" value="1"/>
</dbReference>
<gene>
    <name evidence="2" type="ORF">HPT29_011495</name>
</gene>
<evidence type="ECO:0000313" key="2">
    <source>
        <dbReference type="EMBL" id="UVF21696.1"/>
    </source>
</evidence>
<keyword evidence="2" id="KW-0413">Isomerase</keyword>
<dbReference type="Pfam" id="PF01261">
    <property type="entry name" value="AP_endonuc_2"/>
    <property type="match status" value="1"/>
</dbReference>
<dbReference type="GO" id="GO:0016853">
    <property type="term" value="F:isomerase activity"/>
    <property type="evidence" value="ECO:0007669"/>
    <property type="project" value="UniProtKB-KW"/>
</dbReference>